<gene>
    <name evidence="4" type="ORF">JYK14_18195</name>
</gene>
<sequence length="529" mass="54503">LAGLAAARDLGFAAPEDAAARAALERALAFQDALWRMFRAPPFDIGAVADATVICRCEEVTAGRLRAEHAAGSTSLGALKKATRAGMGRCQGRMCGATIARLVGATEEGGLAHPRAPVKPVPAAALMLEVPEGEEWPTFPLPHYNGWAARPAAGPAAESCEVLVIGGGALGLSTALYLAQEGADVLLVERGEAGMAASTANAGSLHVQLLTYDFDGEQETGPAIDRLPLGPRSIALWQEIAAAAGEGLGIRNEGGLMLAETPAQLAWARAKVAVERKQGLESHLLGANELYSLAPYLGPGFVGASWSPLEGQIDALRGTTVLKRLAAKAGARLREGVEVQAIAREGAGFAVTTAGGAIRAGRVVNCAGAYAGRIGEMLGVALPVIGAVQQVIATEAAAPTMRHLVAQAGRHLSLKQGDGGHVLVGGGWPGVLDEKGSPRNLRRSIEGNLWVAGRVLPALAGMHAIRAWTGLAVEVDRAPLLGEVPGVPGFFHAVTSNGYTLAPICGRMTADAVLGRAEVPRQFTLARFG</sequence>
<name>A0ABT1D804_9PROT</name>
<comment type="caution">
    <text evidence="4">The sequence shown here is derived from an EMBL/GenBank/DDBJ whole genome shotgun (WGS) entry which is preliminary data.</text>
</comment>
<dbReference type="RefSeq" id="WP_252954710.1">
    <property type="nucleotide sequence ID" value="NZ_JAFIRR010000115.1"/>
</dbReference>
<evidence type="ECO:0000256" key="1">
    <source>
        <dbReference type="ARBA" id="ARBA00023002"/>
    </source>
</evidence>
<dbReference type="InterPro" id="IPR006076">
    <property type="entry name" value="FAD-dep_OxRdtase"/>
</dbReference>
<dbReference type="SUPFAM" id="SSF51905">
    <property type="entry name" value="FAD/NAD(P)-binding domain"/>
    <property type="match status" value="1"/>
</dbReference>
<dbReference type="CDD" id="cd19946">
    <property type="entry name" value="GlpA-like_Fer2_BFD-like"/>
    <property type="match status" value="1"/>
</dbReference>
<dbReference type="Gene3D" id="3.50.50.60">
    <property type="entry name" value="FAD/NAD(P)-binding domain"/>
    <property type="match status" value="1"/>
</dbReference>
<proteinExistence type="predicted"/>
<reference evidence="4 5" key="1">
    <citation type="submission" date="2021-12" db="EMBL/GenBank/DDBJ databases">
        <title>Siccirubricoccus leaddurans sp. nov., a high concentration Zn2+ tolerance bacterium.</title>
        <authorList>
            <person name="Cao Y."/>
        </authorList>
    </citation>
    <scope>NUCLEOTIDE SEQUENCE [LARGE SCALE GENOMIC DNA]</scope>
    <source>
        <strain evidence="4 5">KC 17139</strain>
    </source>
</reference>
<dbReference type="PANTHER" id="PTHR13847">
    <property type="entry name" value="SARCOSINE DEHYDROGENASE-RELATED"/>
    <property type="match status" value="1"/>
</dbReference>
<evidence type="ECO:0000313" key="5">
    <source>
        <dbReference type="Proteomes" id="UP001523392"/>
    </source>
</evidence>
<organism evidence="4 5">
    <name type="scientific">Siccirubricoccus soli</name>
    <dbReference type="NCBI Taxonomy" id="2899147"/>
    <lineage>
        <taxon>Bacteria</taxon>
        <taxon>Pseudomonadati</taxon>
        <taxon>Pseudomonadota</taxon>
        <taxon>Alphaproteobacteria</taxon>
        <taxon>Acetobacterales</taxon>
        <taxon>Roseomonadaceae</taxon>
        <taxon>Siccirubricoccus</taxon>
    </lineage>
</organism>
<dbReference type="Pfam" id="PF04324">
    <property type="entry name" value="Fer2_BFD"/>
    <property type="match status" value="1"/>
</dbReference>
<dbReference type="Pfam" id="PF01266">
    <property type="entry name" value="DAO"/>
    <property type="match status" value="1"/>
</dbReference>
<keyword evidence="5" id="KW-1185">Reference proteome</keyword>
<evidence type="ECO:0000259" key="2">
    <source>
        <dbReference type="Pfam" id="PF01266"/>
    </source>
</evidence>
<feature type="domain" description="BFD-like [2Fe-2S]-binding" evidence="3">
    <location>
        <begin position="53"/>
        <end position="103"/>
    </location>
</feature>
<evidence type="ECO:0000313" key="4">
    <source>
        <dbReference type="EMBL" id="MCO6418078.1"/>
    </source>
</evidence>
<dbReference type="EMBL" id="JAFIRR010000115">
    <property type="protein sequence ID" value="MCO6418078.1"/>
    <property type="molecule type" value="Genomic_DNA"/>
</dbReference>
<dbReference type="InterPro" id="IPR007419">
    <property type="entry name" value="BFD-like_2Fe2S-bd_dom"/>
</dbReference>
<dbReference type="InterPro" id="IPR041854">
    <property type="entry name" value="BFD-like_2Fe2S-bd_dom_sf"/>
</dbReference>
<feature type="non-terminal residue" evidence="4">
    <location>
        <position position="1"/>
    </location>
</feature>
<dbReference type="Gene3D" id="3.30.9.10">
    <property type="entry name" value="D-Amino Acid Oxidase, subunit A, domain 2"/>
    <property type="match status" value="1"/>
</dbReference>
<protein>
    <submittedName>
        <fullName evidence="4">FAD-dependent oxidoreductase</fullName>
    </submittedName>
</protein>
<dbReference type="Proteomes" id="UP001523392">
    <property type="component" value="Unassembled WGS sequence"/>
</dbReference>
<accession>A0ABT1D804</accession>
<dbReference type="Gene3D" id="1.10.10.1100">
    <property type="entry name" value="BFD-like [2Fe-2S]-binding domain"/>
    <property type="match status" value="1"/>
</dbReference>
<keyword evidence="1" id="KW-0560">Oxidoreductase</keyword>
<dbReference type="PANTHER" id="PTHR13847:SF287">
    <property type="entry name" value="FAD-DEPENDENT OXIDOREDUCTASE DOMAIN-CONTAINING PROTEIN 1"/>
    <property type="match status" value="1"/>
</dbReference>
<evidence type="ECO:0000259" key="3">
    <source>
        <dbReference type="Pfam" id="PF04324"/>
    </source>
</evidence>
<feature type="domain" description="FAD dependent oxidoreductase" evidence="2">
    <location>
        <begin position="162"/>
        <end position="511"/>
    </location>
</feature>
<dbReference type="InterPro" id="IPR036188">
    <property type="entry name" value="FAD/NAD-bd_sf"/>
</dbReference>